<reference evidence="1" key="1">
    <citation type="submission" date="2021-03" db="EMBL/GenBank/DDBJ databases">
        <title>Evolutionary priming and transition to the ectomycorrhizal habit in an iconic lineage of mushroom-forming fungi: is preadaptation a requirement?</title>
        <authorList>
            <consortium name="DOE Joint Genome Institute"/>
            <person name="Looney B.P."/>
            <person name="Miyauchi S."/>
            <person name="Morin E."/>
            <person name="Drula E."/>
            <person name="Courty P.E."/>
            <person name="Chicoki N."/>
            <person name="Fauchery L."/>
            <person name="Kohler A."/>
            <person name="Kuo A."/>
            <person name="LaButti K."/>
            <person name="Pangilinan J."/>
            <person name="Lipzen A."/>
            <person name="Riley R."/>
            <person name="Andreopoulos W."/>
            <person name="He G."/>
            <person name="Johnson J."/>
            <person name="Barry K.W."/>
            <person name="Grigoriev I.V."/>
            <person name="Nagy L."/>
            <person name="Hibbett D."/>
            <person name="Henrissat B."/>
            <person name="Matheny P.B."/>
            <person name="Labbe J."/>
            <person name="Martin A.F."/>
        </authorList>
    </citation>
    <scope>NUCLEOTIDE SEQUENCE</scope>
    <source>
        <strain evidence="1">BPL698</strain>
    </source>
</reference>
<name>A0ACC0UHE6_9AGAM</name>
<accession>A0ACC0UHE6</accession>
<protein>
    <submittedName>
        <fullName evidence="1">CHAT domain-containing protein</fullName>
    </submittedName>
</protein>
<keyword evidence="2" id="KW-1185">Reference proteome</keyword>
<dbReference type="Proteomes" id="UP001207468">
    <property type="component" value="Unassembled WGS sequence"/>
</dbReference>
<evidence type="ECO:0000313" key="2">
    <source>
        <dbReference type="Proteomes" id="UP001207468"/>
    </source>
</evidence>
<comment type="caution">
    <text evidence="1">The sequence shown here is derived from an EMBL/GenBank/DDBJ whole genome shotgun (WGS) entry which is preliminary data.</text>
</comment>
<sequence length="1019" mass="115738">MLLFFFFKTCYLYPDPILVAFSMFKAWRGDNSNVIGCQNNRMTLRNQYCTSQKRYSSRSPGKSVPLIFCRYSFHFTVALSFRSHESGQLEDVKWSIRCLRFLLNQSLNNEAFNLWVEGVTGTLAMLLTLQTELEPGATIQDIEEMAVHCQELLNSDISKTLLIAHTMALVSAVDACARKGMEGRAHSEKVIECLREANRSLPDLHKVSITLAECLYSRFEMTFSNDDHEEGMAILDSIIAFRLPQNQSSQFLQDALELVALFAASQLVWCGRPEYLEKEIHRFRNLLTGASPEDPVRPVIVKQLSKLRGLRRNDFDVTARFRDAHSIDSAPVPPFRDLIMSLSQSRGGSSSGSEVANDLPLDPFLLARHLSDVSDIEPAIEYYRLVLASYHPSSRTAFRAGWSLGDVLRTAFSLTNNVDYLDESITVHRDLLASMVQSQQHFTVAVSLAYCLYIRFCWLHHRKDLDDSMRLYHVVVHNQSANIQDRFEMSCIWAHVAHNHVHPSVSAAYDCAMSHIQDSLTFAPTLDTQHFRLVTMRRHYEVLPLNYASYLVHTGQLHQAIEILEQGRALLWSEMRGLRTPLDQLRAADSHLADKVAALNRNLETMMLTISLTGNDDGDDSIERIDRIGLLLLQQRKLLDERDTLFSQVRTLPGFETFLMTPSFDNLRLATLHGPVVIINHSKRRSDILILLHNAPPSLITTSDDFYDRAIDLRDRLMKCRTSRGHVLDSKQYEHDLRSVLVGLYDLVGRPVIERLRSLNVSEQSRVWWCPTSVFCSLPLHAMGPIPSEDGLKRHFFDLYIPSYTPTLSALIESRKPSNEKFEKPSILLVAQPDQSLLSTITEISVMNRLDTKVTTLKSSDAIPSAVMESLRDHQFLHFACHGKLEDGKPFDASFQLHDGKRLTLLELIHSQLPTAEFAFLSACHTAEITEGSIADEALHLTAAMQYCGFRSVVGTMWGMADADGPELVEHFYKSMFSSKQAGIPYYERSARALRAAVRRLRKNRVPLERWVNFVHYGA</sequence>
<evidence type="ECO:0000313" key="1">
    <source>
        <dbReference type="EMBL" id="KAI9510735.1"/>
    </source>
</evidence>
<organism evidence="1 2">
    <name type="scientific">Russula earlei</name>
    <dbReference type="NCBI Taxonomy" id="71964"/>
    <lineage>
        <taxon>Eukaryota</taxon>
        <taxon>Fungi</taxon>
        <taxon>Dikarya</taxon>
        <taxon>Basidiomycota</taxon>
        <taxon>Agaricomycotina</taxon>
        <taxon>Agaricomycetes</taxon>
        <taxon>Russulales</taxon>
        <taxon>Russulaceae</taxon>
        <taxon>Russula</taxon>
    </lineage>
</organism>
<gene>
    <name evidence="1" type="ORF">F5148DRAFT_1147347</name>
</gene>
<proteinExistence type="predicted"/>
<dbReference type="EMBL" id="JAGFNK010000035">
    <property type="protein sequence ID" value="KAI9510735.1"/>
    <property type="molecule type" value="Genomic_DNA"/>
</dbReference>